<reference evidence="2 3" key="1">
    <citation type="submission" date="2013-09" db="EMBL/GenBank/DDBJ databases">
        <authorList>
            <person name="Zeng Z."/>
            <person name="Chen C."/>
        </authorList>
    </citation>
    <scope>NUCLEOTIDE SEQUENCE [LARGE SCALE GENOMIC DNA]</scope>
    <source>
        <strain evidence="2 3">F44-8</strain>
    </source>
</reference>
<evidence type="ECO:0000313" key="2">
    <source>
        <dbReference type="EMBL" id="KGO81573.1"/>
    </source>
</evidence>
<organism evidence="2 3">
    <name type="scientific">Flavobacterium beibuense F44-8</name>
    <dbReference type="NCBI Taxonomy" id="1406840"/>
    <lineage>
        <taxon>Bacteria</taxon>
        <taxon>Pseudomonadati</taxon>
        <taxon>Bacteroidota</taxon>
        <taxon>Flavobacteriia</taxon>
        <taxon>Flavobacteriales</taxon>
        <taxon>Flavobacteriaceae</taxon>
        <taxon>Flavobacterium</taxon>
    </lineage>
</organism>
<gene>
    <name evidence="2" type="ORF">Q763_07975</name>
</gene>
<protein>
    <submittedName>
        <fullName evidence="2">Uncharacterized protein</fullName>
    </submittedName>
</protein>
<accession>A0A0A2LQR2</accession>
<sequence length="71" mass="8127">MSNPKKPNTLKPFLGIAFFYFLGFMLTRKGSTDTTMGTVMMVLGWLLLVLSMVLAIIFIFRVFKDAFNKKK</sequence>
<feature type="transmembrane region" description="Helical" evidence="1">
    <location>
        <begin position="12"/>
        <end position="30"/>
    </location>
</feature>
<evidence type="ECO:0000313" key="3">
    <source>
        <dbReference type="Proteomes" id="UP000030129"/>
    </source>
</evidence>
<evidence type="ECO:0000256" key="1">
    <source>
        <dbReference type="SAM" id="Phobius"/>
    </source>
</evidence>
<dbReference type="STRING" id="1406840.Q763_07975"/>
<dbReference type="RefSeq" id="WP_035132927.1">
    <property type="nucleotide sequence ID" value="NZ_JRLV01000007.1"/>
</dbReference>
<dbReference type="AlphaFoldDB" id="A0A0A2LQR2"/>
<dbReference type="EMBL" id="JRLV01000007">
    <property type="protein sequence ID" value="KGO81573.1"/>
    <property type="molecule type" value="Genomic_DNA"/>
</dbReference>
<name>A0A0A2LQR2_9FLAO</name>
<dbReference type="Proteomes" id="UP000030129">
    <property type="component" value="Unassembled WGS sequence"/>
</dbReference>
<keyword evidence="3" id="KW-1185">Reference proteome</keyword>
<keyword evidence="1" id="KW-0812">Transmembrane</keyword>
<keyword evidence="1" id="KW-0472">Membrane</keyword>
<keyword evidence="1" id="KW-1133">Transmembrane helix</keyword>
<comment type="caution">
    <text evidence="2">The sequence shown here is derived from an EMBL/GenBank/DDBJ whole genome shotgun (WGS) entry which is preliminary data.</text>
</comment>
<feature type="transmembrane region" description="Helical" evidence="1">
    <location>
        <begin position="42"/>
        <end position="63"/>
    </location>
</feature>
<proteinExistence type="predicted"/>